<reference evidence="3" key="1">
    <citation type="submission" date="2016-03" db="EMBL/GenBank/DDBJ databases">
        <authorList>
            <person name="Devillers Hugo."/>
        </authorList>
    </citation>
    <scope>NUCLEOTIDE SEQUENCE [LARGE SCALE GENOMIC DNA]</scope>
</reference>
<protein>
    <submittedName>
        <fullName evidence="2">LAME_0F12310g1_1</fullName>
    </submittedName>
</protein>
<evidence type="ECO:0000256" key="1">
    <source>
        <dbReference type="SAM" id="MobiDB-lite"/>
    </source>
</evidence>
<dbReference type="Gene3D" id="3.40.30.10">
    <property type="entry name" value="Glutaredoxin"/>
    <property type="match status" value="1"/>
</dbReference>
<evidence type="ECO:0000313" key="2">
    <source>
        <dbReference type="EMBL" id="SCU95480.1"/>
    </source>
</evidence>
<keyword evidence="3" id="KW-1185">Reference proteome</keyword>
<feature type="compositionally biased region" description="Basic and acidic residues" evidence="1">
    <location>
        <begin position="206"/>
        <end position="225"/>
    </location>
</feature>
<proteinExistence type="predicted"/>
<feature type="region of interest" description="Disordered" evidence="1">
    <location>
        <begin position="203"/>
        <end position="226"/>
    </location>
</feature>
<organism evidence="2 3">
    <name type="scientific">Lachancea meyersii CBS 8951</name>
    <dbReference type="NCBI Taxonomy" id="1266667"/>
    <lineage>
        <taxon>Eukaryota</taxon>
        <taxon>Fungi</taxon>
        <taxon>Dikarya</taxon>
        <taxon>Ascomycota</taxon>
        <taxon>Saccharomycotina</taxon>
        <taxon>Saccharomycetes</taxon>
        <taxon>Saccharomycetales</taxon>
        <taxon>Saccharomycetaceae</taxon>
        <taxon>Lachancea</taxon>
    </lineage>
</organism>
<dbReference type="EMBL" id="LT598477">
    <property type="protein sequence ID" value="SCU95480.1"/>
    <property type="molecule type" value="Genomic_DNA"/>
</dbReference>
<name>A0A1G4JWN0_9SACH</name>
<accession>A0A1G4JWN0</accession>
<sequence>MSVKGTHPKKISSKSCRAISSAVGLLMLLAFVAYTSRDAVHRYGSWPHRDNEIFEGVGEGEETSTASRIATAQAVKTSGAAASLDDSKEVEQIFSEIKLEIGESGSHTSLRRASATRVATPAEIVTTEVVHGPHNYNPLGPNFDLVLSFHEILNASPVVVFVNSNEESQQLRALLQNHYEISPPPAMVDLEKHSKGAQLESFIENNKLERPADDESPKEDHKGAHDAPYLFINGHSVINTDFQSDIHNLHVHNTLLDKLRSVADGNVMIHRNNVPSNS</sequence>
<evidence type="ECO:0000313" key="3">
    <source>
        <dbReference type="Proteomes" id="UP000191144"/>
    </source>
</evidence>
<dbReference type="AlphaFoldDB" id="A0A1G4JWN0"/>
<dbReference type="OrthoDB" id="4035655at2759"/>
<dbReference type="Proteomes" id="UP000191144">
    <property type="component" value="Chromosome F"/>
</dbReference>
<gene>
    <name evidence="2" type="ORF">LAME_0F12310G</name>
</gene>